<dbReference type="InterPro" id="IPR013328">
    <property type="entry name" value="6PGD_dom2"/>
</dbReference>
<dbReference type="InterPro" id="IPR029154">
    <property type="entry name" value="HIBADH-like_NADP-bd"/>
</dbReference>
<protein>
    <submittedName>
        <fullName evidence="5">3-hydroxyisobutyrate dehydrogenase-like beta-hydroxyacid dehydrogenase</fullName>
    </submittedName>
</protein>
<name>A0ABV2GPI1_9HYPH</name>
<sequence>MSTMKIGFVGVGKMGTPMATRLINAGCDVTVYDVDRKAVQDLAAAGAKVATSASGVADIAEIVFASLPSPQILEKVALGEAGIAEGKSVRIFIDISTTGPRTAARVATSLAEKKIAMIDAPVSGGLKGARNGTLAVMVSGPKPAFEIAKPVIENFGKIFYMGEVQGAAQTMKLANNLLAAAALAVSSEAIVMGVKAGLDPKIMIDVINASSGRNSATEDKFPKSVLPRTFDFGFATGLSFKDVRLCVDEAEAIGVPMVVGSAVRQLLSVTNQLYGPDSDFTCMVKTVETWAHVEVGSAEKPNIAEAS</sequence>
<dbReference type="InterPro" id="IPR006115">
    <property type="entry name" value="6PGDH_NADP-bd"/>
</dbReference>
<dbReference type="InterPro" id="IPR008927">
    <property type="entry name" value="6-PGluconate_DH-like_C_sf"/>
</dbReference>
<dbReference type="EMBL" id="JBEPMC010000005">
    <property type="protein sequence ID" value="MET3580059.1"/>
    <property type="molecule type" value="Genomic_DNA"/>
</dbReference>
<dbReference type="InterPro" id="IPR036291">
    <property type="entry name" value="NAD(P)-bd_dom_sf"/>
</dbReference>
<dbReference type="SUPFAM" id="SSF51735">
    <property type="entry name" value="NAD(P)-binding Rossmann-fold domains"/>
    <property type="match status" value="1"/>
</dbReference>
<dbReference type="SUPFAM" id="SSF48179">
    <property type="entry name" value="6-phosphogluconate dehydrogenase C-terminal domain-like"/>
    <property type="match status" value="1"/>
</dbReference>
<proteinExistence type="predicted"/>
<keyword evidence="1" id="KW-0560">Oxidoreductase</keyword>
<dbReference type="PIRSF" id="PIRSF000103">
    <property type="entry name" value="HIBADH"/>
    <property type="match status" value="1"/>
</dbReference>
<dbReference type="Proteomes" id="UP001549204">
    <property type="component" value="Unassembled WGS sequence"/>
</dbReference>
<accession>A0ABV2GPI1</accession>
<dbReference type="RefSeq" id="WP_354491746.1">
    <property type="nucleotide sequence ID" value="NZ_JBEPMC010000005.1"/>
</dbReference>
<feature type="domain" description="3-hydroxyisobutyrate dehydrogenase-like NAD-binding" evidence="4">
    <location>
        <begin position="166"/>
        <end position="286"/>
    </location>
</feature>
<dbReference type="Pfam" id="PF14833">
    <property type="entry name" value="NAD_binding_11"/>
    <property type="match status" value="1"/>
</dbReference>
<keyword evidence="6" id="KW-1185">Reference proteome</keyword>
<gene>
    <name evidence="5" type="ORF">ABID19_003097</name>
</gene>
<dbReference type="Gene3D" id="3.40.50.720">
    <property type="entry name" value="NAD(P)-binding Rossmann-like Domain"/>
    <property type="match status" value="1"/>
</dbReference>
<dbReference type="InterPro" id="IPR015815">
    <property type="entry name" value="HIBADH-related"/>
</dbReference>
<evidence type="ECO:0000313" key="6">
    <source>
        <dbReference type="Proteomes" id="UP001549204"/>
    </source>
</evidence>
<dbReference type="PANTHER" id="PTHR22981:SF7">
    <property type="entry name" value="3-HYDROXYISOBUTYRATE DEHYDROGENASE, MITOCHONDRIAL"/>
    <property type="match status" value="1"/>
</dbReference>
<feature type="domain" description="6-phosphogluconate dehydrogenase NADP-binding" evidence="3">
    <location>
        <begin position="5"/>
        <end position="162"/>
    </location>
</feature>
<evidence type="ECO:0000256" key="2">
    <source>
        <dbReference type="ARBA" id="ARBA00023027"/>
    </source>
</evidence>
<evidence type="ECO:0000259" key="4">
    <source>
        <dbReference type="Pfam" id="PF14833"/>
    </source>
</evidence>
<dbReference type="Pfam" id="PF03446">
    <property type="entry name" value="NAD_binding_2"/>
    <property type="match status" value="1"/>
</dbReference>
<keyword evidence="2" id="KW-0520">NAD</keyword>
<organism evidence="5 6">
    <name type="scientific">Mesorhizobium robiniae</name>
    <dbReference type="NCBI Taxonomy" id="559315"/>
    <lineage>
        <taxon>Bacteria</taxon>
        <taxon>Pseudomonadati</taxon>
        <taxon>Pseudomonadota</taxon>
        <taxon>Alphaproteobacteria</taxon>
        <taxon>Hyphomicrobiales</taxon>
        <taxon>Phyllobacteriaceae</taxon>
        <taxon>Mesorhizobium</taxon>
    </lineage>
</organism>
<dbReference type="Gene3D" id="1.10.1040.10">
    <property type="entry name" value="N-(1-d-carboxylethyl)-l-norvaline Dehydrogenase, domain 2"/>
    <property type="match status" value="1"/>
</dbReference>
<evidence type="ECO:0000256" key="1">
    <source>
        <dbReference type="ARBA" id="ARBA00023002"/>
    </source>
</evidence>
<evidence type="ECO:0000313" key="5">
    <source>
        <dbReference type="EMBL" id="MET3580059.1"/>
    </source>
</evidence>
<comment type="caution">
    <text evidence="5">The sequence shown here is derived from an EMBL/GenBank/DDBJ whole genome shotgun (WGS) entry which is preliminary data.</text>
</comment>
<evidence type="ECO:0000259" key="3">
    <source>
        <dbReference type="Pfam" id="PF03446"/>
    </source>
</evidence>
<reference evidence="5 6" key="1">
    <citation type="submission" date="2024-06" db="EMBL/GenBank/DDBJ databases">
        <title>Genomic Encyclopedia of Type Strains, Phase IV (KMG-IV): sequencing the most valuable type-strain genomes for metagenomic binning, comparative biology and taxonomic classification.</title>
        <authorList>
            <person name="Goeker M."/>
        </authorList>
    </citation>
    <scope>NUCLEOTIDE SEQUENCE [LARGE SCALE GENOMIC DNA]</scope>
    <source>
        <strain evidence="5 6">DSM 100022</strain>
    </source>
</reference>
<dbReference type="PANTHER" id="PTHR22981">
    <property type="entry name" value="3-HYDROXYISOBUTYRATE DEHYDROGENASE-RELATED"/>
    <property type="match status" value="1"/>
</dbReference>